<evidence type="ECO:0000256" key="4">
    <source>
        <dbReference type="ARBA" id="ARBA00022475"/>
    </source>
</evidence>
<evidence type="ECO:0000256" key="7">
    <source>
        <dbReference type="ARBA" id="ARBA00022989"/>
    </source>
</evidence>
<feature type="domain" description="Neurotransmitter-gated ion-channel transmembrane" evidence="13">
    <location>
        <begin position="241"/>
        <end position="279"/>
    </location>
</feature>
<dbReference type="InterPro" id="IPR006201">
    <property type="entry name" value="Neur_channel"/>
</dbReference>
<proteinExistence type="inferred from homology"/>
<evidence type="ECO:0000256" key="10">
    <source>
        <dbReference type="ARBA" id="ARBA00023303"/>
    </source>
</evidence>
<dbReference type="FunFam" id="2.70.170.10:FF:000065">
    <property type="entry name" value="Glutamate-gated chloride channel, putative"/>
    <property type="match status" value="1"/>
</dbReference>
<keyword evidence="9 11" id="KW-0472">Membrane</keyword>
<feature type="chain" id="PRO_5038155153" evidence="11">
    <location>
        <begin position="23"/>
        <end position="282"/>
    </location>
</feature>
<dbReference type="KEGG" id="hazt:108667255"/>
<name>A0A8B7N7Y2_HYAAZ</name>
<dbReference type="RefSeq" id="XP_018009745.2">
    <property type="nucleotide sequence ID" value="XM_018154256.2"/>
</dbReference>
<dbReference type="GO" id="GO:0099095">
    <property type="term" value="F:ligand-gated monoatomic anion channel activity"/>
    <property type="evidence" value="ECO:0007669"/>
    <property type="project" value="UniProtKB-ARBA"/>
</dbReference>
<dbReference type="InterPro" id="IPR018000">
    <property type="entry name" value="Neurotransmitter_ion_chnl_CS"/>
</dbReference>
<comment type="caution">
    <text evidence="11">Lacks conserved residue(s) required for the propagation of feature annotation.</text>
</comment>
<evidence type="ECO:0000256" key="5">
    <source>
        <dbReference type="ARBA" id="ARBA00022692"/>
    </source>
</evidence>
<dbReference type="InterPro" id="IPR038050">
    <property type="entry name" value="Neuro_actylchol_rec"/>
</dbReference>
<keyword evidence="8 11" id="KW-0406">Ion transport</keyword>
<feature type="transmembrane region" description="Helical" evidence="11">
    <location>
        <begin position="234"/>
        <end position="256"/>
    </location>
</feature>
<dbReference type="SUPFAM" id="SSF63712">
    <property type="entry name" value="Nicotinic receptor ligand binding domain-like"/>
    <property type="match status" value="1"/>
</dbReference>
<feature type="non-terminal residue" evidence="15">
    <location>
        <position position="282"/>
    </location>
</feature>
<keyword evidence="3 11" id="KW-0813">Transport</keyword>
<dbReference type="InterPro" id="IPR006028">
    <property type="entry name" value="GABAA/Glycine_rcpt"/>
</dbReference>
<feature type="signal peptide" evidence="11">
    <location>
        <begin position="1"/>
        <end position="22"/>
    </location>
</feature>
<evidence type="ECO:0000259" key="12">
    <source>
        <dbReference type="Pfam" id="PF02931"/>
    </source>
</evidence>
<feature type="domain" description="Neurotransmitter-gated ion-channel ligand-binding" evidence="12">
    <location>
        <begin position="29"/>
        <end position="232"/>
    </location>
</feature>
<keyword evidence="5 11" id="KW-0812">Transmembrane</keyword>
<evidence type="ECO:0000313" key="14">
    <source>
        <dbReference type="Proteomes" id="UP000694843"/>
    </source>
</evidence>
<accession>A0A8B7N7Y2</accession>
<dbReference type="Gene3D" id="2.70.170.10">
    <property type="entry name" value="Neurotransmitter-gated ion-channel ligand-binding domain"/>
    <property type="match status" value="1"/>
</dbReference>
<dbReference type="GO" id="GO:0005230">
    <property type="term" value="F:extracellular ligand-gated monoatomic ion channel activity"/>
    <property type="evidence" value="ECO:0007669"/>
    <property type="project" value="InterPro"/>
</dbReference>
<dbReference type="PRINTS" id="PR00253">
    <property type="entry name" value="GABAARECEPTR"/>
</dbReference>
<dbReference type="Proteomes" id="UP000694843">
    <property type="component" value="Unplaced"/>
</dbReference>
<dbReference type="GO" id="GO:0005254">
    <property type="term" value="F:chloride channel activity"/>
    <property type="evidence" value="ECO:0007669"/>
    <property type="project" value="UniProtKB-ARBA"/>
</dbReference>
<keyword evidence="6 11" id="KW-0732">Signal</keyword>
<evidence type="ECO:0000256" key="11">
    <source>
        <dbReference type="RuleBase" id="RU000687"/>
    </source>
</evidence>
<evidence type="ECO:0000256" key="1">
    <source>
        <dbReference type="ARBA" id="ARBA00004141"/>
    </source>
</evidence>
<keyword evidence="14" id="KW-1185">Reference proteome</keyword>
<evidence type="ECO:0000256" key="6">
    <source>
        <dbReference type="ARBA" id="ARBA00022729"/>
    </source>
</evidence>
<dbReference type="GO" id="GO:0004888">
    <property type="term" value="F:transmembrane signaling receptor activity"/>
    <property type="evidence" value="ECO:0007669"/>
    <property type="project" value="InterPro"/>
</dbReference>
<dbReference type="InterPro" id="IPR006202">
    <property type="entry name" value="Neur_chan_lig-bd"/>
</dbReference>
<evidence type="ECO:0000313" key="15">
    <source>
        <dbReference type="RefSeq" id="XP_018009745.2"/>
    </source>
</evidence>
<dbReference type="Gene3D" id="1.20.58.390">
    <property type="entry name" value="Neurotransmitter-gated ion-channel transmembrane domain"/>
    <property type="match status" value="1"/>
</dbReference>
<dbReference type="AlphaFoldDB" id="A0A8B7N7Y2"/>
<dbReference type="OMA" id="WHALLIL"/>
<evidence type="ECO:0000256" key="2">
    <source>
        <dbReference type="ARBA" id="ARBA00004236"/>
    </source>
</evidence>
<dbReference type="PRINTS" id="PR00252">
    <property type="entry name" value="NRIONCHANNEL"/>
</dbReference>
<protein>
    <submittedName>
        <fullName evidence="15">Glycine receptor subunit alpha-2-like</fullName>
    </submittedName>
</protein>
<sequence length="282" mass="32536">MKPHSAWHALLILPTLLGMGKANKMTDLQILDTLLTQYDRRATPSNQWNNATVVDCELYIRSFGSINPSSMDYHVDLYLRQTWVDQRLNHADIDQPLDLNDPNLVKAIWKPEVYFPNAKHAEFQFVTVPNVLVRINPHGEILYMLRLKLLFSCMLELSKFPLDAQICTMEVASFSKTMKELELRWKSEDPIKMYRDLRMPQYEINAIRPSICNESFYIGNYSCLVAEFSLQRSIGFYLVQVYLPTILIVVISWVSFWMDVDSVPGRTTLGVTTLLTVSTKSS</sequence>
<dbReference type="InterPro" id="IPR036719">
    <property type="entry name" value="Neuro-gated_channel_TM_sf"/>
</dbReference>
<dbReference type="GeneID" id="108667255"/>
<dbReference type="OrthoDB" id="442503at2759"/>
<dbReference type="SUPFAM" id="SSF90112">
    <property type="entry name" value="Neurotransmitter-gated ion-channel transmembrane pore"/>
    <property type="match status" value="1"/>
</dbReference>
<organism evidence="14 15">
    <name type="scientific">Hyalella azteca</name>
    <name type="common">Amphipod</name>
    <dbReference type="NCBI Taxonomy" id="294128"/>
    <lineage>
        <taxon>Eukaryota</taxon>
        <taxon>Metazoa</taxon>
        <taxon>Ecdysozoa</taxon>
        <taxon>Arthropoda</taxon>
        <taxon>Crustacea</taxon>
        <taxon>Multicrustacea</taxon>
        <taxon>Malacostraca</taxon>
        <taxon>Eumalacostraca</taxon>
        <taxon>Peracarida</taxon>
        <taxon>Amphipoda</taxon>
        <taxon>Senticaudata</taxon>
        <taxon>Talitrida</taxon>
        <taxon>Talitroidea</taxon>
        <taxon>Hyalellidae</taxon>
        <taxon>Hyalella</taxon>
    </lineage>
</organism>
<evidence type="ECO:0000256" key="3">
    <source>
        <dbReference type="ARBA" id="ARBA00022448"/>
    </source>
</evidence>
<dbReference type="Pfam" id="PF02931">
    <property type="entry name" value="Neur_chan_LBD"/>
    <property type="match status" value="1"/>
</dbReference>
<dbReference type="Pfam" id="PF02932">
    <property type="entry name" value="Neur_chan_memb"/>
    <property type="match status" value="1"/>
</dbReference>
<comment type="similarity">
    <text evidence="11">Belongs to the ligand-gated ion channel (TC 1.A.9) family.</text>
</comment>
<dbReference type="PROSITE" id="PS00236">
    <property type="entry name" value="NEUROTR_ION_CHANNEL"/>
    <property type="match status" value="1"/>
</dbReference>
<keyword evidence="10 11" id="KW-0407">Ion channel</keyword>
<dbReference type="InterPro" id="IPR036734">
    <property type="entry name" value="Neur_chan_lig-bd_sf"/>
</dbReference>
<keyword evidence="4" id="KW-1003">Cell membrane</keyword>
<reference evidence="15" key="1">
    <citation type="submission" date="2025-08" db="UniProtKB">
        <authorList>
            <consortium name="RefSeq"/>
        </authorList>
    </citation>
    <scope>IDENTIFICATION</scope>
    <source>
        <tissue evidence="15">Whole organism</tissue>
    </source>
</reference>
<evidence type="ECO:0000256" key="8">
    <source>
        <dbReference type="ARBA" id="ARBA00023065"/>
    </source>
</evidence>
<evidence type="ECO:0000256" key="9">
    <source>
        <dbReference type="ARBA" id="ARBA00023136"/>
    </source>
</evidence>
<keyword evidence="7 11" id="KW-1133">Transmembrane helix</keyword>
<gene>
    <name evidence="15" type="primary">LOC108667255</name>
</gene>
<dbReference type="PANTHER" id="PTHR18945">
    <property type="entry name" value="NEUROTRANSMITTER GATED ION CHANNEL"/>
    <property type="match status" value="1"/>
</dbReference>
<evidence type="ECO:0000259" key="13">
    <source>
        <dbReference type="Pfam" id="PF02932"/>
    </source>
</evidence>
<dbReference type="InterPro" id="IPR006029">
    <property type="entry name" value="Neurotrans-gated_channel_TM"/>
</dbReference>
<comment type="subcellular location">
    <subcellularLocation>
        <location evidence="2">Cell membrane</location>
    </subcellularLocation>
    <subcellularLocation>
        <location evidence="1">Membrane</location>
        <topology evidence="1">Multi-pass membrane protein</topology>
    </subcellularLocation>
</comment>
<dbReference type="GO" id="GO:0005886">
    <property type="term" value="C:plasma membrane"/>
    <property type="evidence" value="ECO:0007669"/>
    <property type="project" value="UniProtKB-SubCell"/>
</dbReference>